<protein>
    <submittedName>
        <fullName evidence="2">Uncharacterized protein</fullName>
    </submittedName>
</protein>
<feature type="region of interest" description="Disordered" evidence="1">
    <location>
        <begin position="42"/>
        <end position="105"/>
    </location>
</feature>
<feature type="compositionally biased region" description="Basic and acidic residues" evidence="1">
    <location>
        <begin position="133"/>
        <end position="145"/>
    </location>
</feature>
<feature type="compositionally biased region" description="Gly residues" evidence="1">
    <location>
        <begin position="157"/>
        <end position="166"/>
    </location>
</feature>
<feature type="compositionally biased region" description="Basic and acidic residues" evidence="1">
    <location>
        <begin position="45"/>
        <end position="59"/>
    </location>
</feature>
<proteinExistence type="predicted"/>
<organism evidence="2 3">
    <name type="scientific">Zalerion maritima</name>
    <dbReference type="NCBI Taxonomy" id="339359"/>
    <lineage>
        <taxon>Eukaryota</taxon>
        <taxon>Fungi</taxon>
        <taxon>Dikarya</taxon>
        <taxon>Ascomycota</taxon>
        <taxon>Pezizomycotina</taxon>
        <taxon>Sordariomycetes</taxon>
        <taxon>Lulworthiomycetidae</taxon>
        <taxon>Lulworthiales</taxon>
        <taxon>Lulworthiaceae</taxon>
        <taxon>Zalerion</taxon>
    </lineage>
</organism>
<evidence type="ECO:0000313" key="2">
    <source>
        <dbReference type="EMBL" id="KAJ2894410.1"/>
    </source>
</evidence>
<feature type="region of interest" description="Disordered" evidence="1">
    <location>
        <begin position="1"/>
        <end position="26"/>
    </location>
</feature>
<dbReference type="EMBL" id="JAKWBI020000497">
    <property type="protein sequence ID" value="KAJ2894410.1"/>
    <property type="molecule type" value="Genomic_DNA"/>
</dbReference>
<accession>A0AAD5RHT2</accession>
<feature type="compositionally biased region" description="Low complexity" evidence="1">
    <location>
        <begin position="146"/>
        <end position="156"/>
    </location>
</feature>
<dbReference type="Proteomes" id="UP001201980">
    <property type="component" value="Unassembled WGS sequence"/>
</dbReference>
<gene>
    <name evidence="2" type="ORF">MKZ38_007550</name>
</gene>
<keyword evidence="3" id="KW-1185">Reference proteome</keyword>
<comment type="caution">
    <text evidence="2">The sequence shown here is derived from an EMBL/GenBank/DDBJ whole genome shotgun (WGS) entry which is preliminary data.</text>
</comment>
<feature type="region of interest" description="Disordered" evidence="1">
    <location>
        <begin position="133"/>
        <end position="193"/>
    </location>
</feature>
<reference evidence="2" key="1">
    <citation type="submission" date="2022-07" db="EMBL/GenBank/DDBJ databases">
        <title>Draft genome sequence of Zalerion maritima ATCC 34329, a (micro)plastics degrading marine fungus.</title>
        <authorList>
            <person name="Paco A."/>
            <person name="Goncalves M.F.M."/>
            <person name="Rocha-Santos T.A.P."/>
            <person name="Alves A."/>
        </authorList>
    </citation>
    <scope>NUCLEOTIDE SEQUENCE</scope>
    <source>
        <strain evidence="2">ATCC 34329</strain>
    </source>
</reference>
<name>A0AAD5RHT2_9PEZI</name>
<sequence>MSDLLLSKSTSPLVVEIPPPTTAPTANRFREYKHRGWTVVNKPPHYQESEEHQAEDPTALRRQRSNRSKNMTANRTAAAANYVYDPPCDNCRKSNSHRSVPIPCMAPAEGETCSHCAKLKKRCSKLARPRNVRFRDNDDGRDRNENWSSGSGPSASSGGGGSGGSDGSRFEATLPDASMQGRTARQNPILVRA</sequence>
<feature type="compositionally biased region" description="Low complexity" evidence="1">
    <location>
        <begin position="72"/>
        <end position="81"/>
    </location>
</feature>
<evidence type="ECO:0000256" key="1">
    <source>
        <dbReference type="SAM" id="MobiDB-lite"/>
    </source>
</evidence>
<dbReference type="AlphaFoldDB" id="A0AAD5RHT2"/>
<evidence type="ECO:0000313" key="3">
    <source>
        <dbReference type="Proteomes" id="UP001201980"/>
    </source>
</evidence>